<dbReference type="EMBL" id="KL142390">
    <property type="protein sequence ID" value="KDR72040.1"/>
    <property type="molecule type" value="Genomic_DNA"/>
</dbReference>
<dbReference type="Pfam" id="PF20149">
    <property type="entry name" value="DUF6532"/>
    <property type="match status" value="1"/>
</dbReference>
<protein>
    <recommendedName>
        <fullName evidence="1">DUF6532 domain-containing protein</fullName>
    </recommendedName>
</protein>
<sequence>DEDNATPEETWPKALQLRPSALLQQTDLIRALCRDGIRIVETTLITQHAWPELHQGTLYRRQVLSDAVKSLRTKKTEADEAKQEGQYKALQTRIARDEKFVKFVGKWVVDRLSHHRGQIQNAASDYIAIFQLGIGDVCAQRVQALVENDVYVYPGQWASDKDGKPVWMVRNSVTDIQIYHNSGLINLIKTGFFNSPLAFRYKFKKHYVSSHPDRKEAELTIPIVALAATAFFAALYEWREGKKVKTNRAKAEKFEGDNFKKVYDRHVETLSGLKKKVNAHHQVMSSLYSKVTDNNSQADTSAFIKGSALAVLDLDGLD</sequence>
<dbReference type="Proteomes" id="UP000027222">
    <property type="component" value="Unassembled WGS sequence"/>
</dbReference>
<dbReference type="STRING" id="685588.A0A067SM90"/>
<gene>
    <name evidence="2" type="ORF">GALMADRAFT_74336</name>
</gene>
<evidence type="ECO:0000259" key="1">
    <source>
        <dbReference type="Pfam" id="PF20149"/>
    </source>
</evidence>
<reference evidence="3" key="1">
    <citation type="journal article" date="2014" name="Proc. Natl. Acad. Sci. U.S.A.">
        <title>Extensive sampling of basidiomycete genomes demonstrates inadequacy of the white-rot/brown-rot paradigm for wood decay fungi.</title>
        <authorList>
            <person name="Riley R."/>
            <person name="Salamov A.A."/>
            <person name="Brown D.W."/>
            <person name="Nagy L.G."/>
            <person name="Floudas D."/>
            <person name="Held B.W."/>
            <person name="Levasseur A."/>
            <person name="Lombard V."/>
            <person name="Morin E."/>
            <person name="Otillar R."/>
            <person name="Lindquist E.A."/>
            <person name="Sun H."/>
            <person name="LaButti K.M."/>
            <person name="Schmutz J."/>
            <person name="Jabbour D."/>
            <person name="Luo H."/>
            <person name="Baker S.E."/>
            <person name="Pisabarro A.G."/>
            <person name="Walton J.D."/>
            <person name="Blanchette R.A."/>
            <person name="Henrissat B."/>
            <person name="Martin F."/>
            <person name="Cullen D."/>
            <person name="Hibbett D.S."/>
            <person name="Grigoriev I.V."/>
        </authorList>
    </citation>
    <scope>NUCLEOTIDE SEQUENCE [LARGE SCALE GENOMIC DNA]</scope>
    <source>
        <strain evidence="3">CBS 339.88</strain>
    </source>
</reference>
<accession>A0A067SM90</accession>
<evidence type="ECO:0000313" key="3">
    <source>
        <dbReference type="Proteomes" id="UP000027222"/>
    </source>
</evidence>
<dbReference type="AlphaFoldDB" id="A0A067SM90"/>
<name>A0A067SM90_GALM3</name>
<organism evidence="2 3">
    <name type="scientific">Galerina marginata (strain CBS 339.88)</name>
    <dbReference type="NCBI Taxonomy" id="685588"/>
    <lineage>
        <taxon>Eukaryota</taxon>
        <taxon>Fungi</taxon>
        <taxon>Dikarya</taxon>
        <taxon>Basidiomycota</taxon>
        <taxon>Agaricomycotina</taxon>
        <taxon>Agaricomycetes</taxon>
        <taxon>Agaricomycetidae</taxon>
        <taxon>Agaricales</taxon>
        <taxon>Agaricineae</taxon>
        <taxon>Strophariaceae</taxon>
        <taxon>Galerina</taxon>
    </lineage>
</organism>
<dbReference type="OrthoDB" id="3225557at2759"/>
<dbReference type="InterPro" id="IPR045341">
    <property type="entry name" value="DUF6532"/>
</dbReference>
<feature type="domain" description="DUF6532" evidence="1">
    <location>
        <begin position="37"/>
        <end position="271"/>
    </location>
</feature>
<dbReference type="HOGENOM" id="CLU_887260_0_0_1"/>
<feature type="non-terminal residue" evidence="2">
    <location>
        <position position="1"/>
    </location>
</feature>
<keyword evidence="3" id="KW-1185">Reference proteome</keyword>
<proteinExistence type="predicted"/>
<evidence type="ECO:0000313" key="2">
    <source>
        <dbReference type="EMBL" id="KDR72040.1"/>
    </source>
</evidence>